<evidence type="ECO:0000256" key="1">
    <source>
        <dbReference type="ARBA" id="ARBA00004651"/>
    </source>
</evidence>
<dbReference type="Gene3D" id="3.60.15.10">
    <property type="entry name" value="Ribonuclease Z/Hydroxyacylglutathione hydrolase-like"/>
    <property type="match status" value="1"/>
</dbReference>
<evidence type="ECO:0000313" key="10">
    <source>
        <dbReference type="Proteomes" id="UP000824755"/>
    </source>
</evidence>
<feature type="transmembrane region" description="Helical" evidence="7">
    <location>
        <begin position="433"/>
        <end position="451"/>
    </location>
</feature>
<keyword evidence="2" id="KW-1003">Cell membrane</keyword>
<feature type="domain" description="Metallo-beta-lactamase" evidence="8">
    <location>
        <begin position="519"/>
        <end position="714"/>
    </location>
</feature>
<protein>
    <submittedName>
        <fullName evidence="9">DNA internalization-related competence protein ComEC/Rec2</fullName>
    </submittedName>
</protein>
<feature type="transmembrane region" description="Helical" evidence="7">
    <location>
        <begin position="463"/>
        <end position="480"/>
    </location>
</feature>
<organism evidence="9 10">
    <name type="scientific">Lysobacter soyae</name>
    <dbReference type="NCBI Taxonomy" id="2764185"/>
    <lineage>
        <taxon>Bacteria</taxon>
        <taxon>Pseudomonadati</taxon>
        <taxon>Pseudomonadota</taxon>
        <taxon>Gammaproteobacteria</taxon>
        <taxon>Lysobacterales</taxon>
        <taxon>Lysobacteraceae</taxon>
        <taxon>Lysobacter</taxon>
    </lineage>
</organism>
<reference evidence="9 10" key="1">
    <citation type="submission" date="2021-08" db="EMBL/GenBank/DDBJ databases">
        <title>Lysobacter sp. strain CJ11 Genome sequencing and assembly.</title>
        <authorList>
            <person name="Kim I."/>
        </authorList>
    </citation>
    <scope>NUCLEOTIDE SEQUENCE [LARGE SCALE GENOMIC DNA]</scope>
    <source>
        <strain evidence="9 10">CJ11</strain>
    </source>
</reference>
<dbReference type="InterPro" id="IPR025405">
    <property type="entry name" value="DUF4131"/>
</dbReference>
<dbReference type="PANTHER" id="PTHR30619:SF1">
    <property type="entry name" value="RECOMBINATION PROTEIN 2"/>
    <property type="match status" value="1"/>
</dbReference>
<keyword evidence="5 7" id="KW-0472">Membrane</keyword>
<dbReference type="Pfam" id="PF00753">
    <property type="entry name" value="Lactamase_B"/>
    <property type="match status" value="1"/>
</dbReference>
<keyword evidence="10" id="KW-1185">Reference proteome</keyword>
<dbReference type="PANTHER" id="PTHR30619">
    <property type="entry name" value="DNA INTERNALIZATION/COMPETENCE PROTEIN COMEC/REC2"/>
    <property type="match status" value="1"/>
</dbReference>
<dbReference type="SMART" id="SM00849">
    <property type="entry name" value="Lactamase_B"/>
    <property type="match status" value="1"/>
</dbReference>
<dbReference type="SUPFAM" id="SSF56281">
    <property type="entry name" value="Metallo-hydrolase/oxidoreductase"/>
    <property type="match status" value="1"/>
</dbReference>
<dbReference type="InterPro" id="IPR036866">
    <property type="entry name" value="RibonucZ/Hydroxyglut_hydro"/>
</dbReference>
<dbReference type="Pfam" id="PF13567">
    <property type="entry name" value="DUF4131"/>
    <property type="match status" value="1"/>
</dbReference>
<dbReference type="CDD" id="cd07731">
    <property type="entry name" value="ComA-like_MBL-fold"/>
    <property type="match status" value="1"/>
</dbReference>
<feature type="transmembrane region" description="Helical" evidence="7">
    <location>
        <begin position="371"/>
        <end position="389"/>
    </location>
</feature>
<dbReference type="NCBIfam" id="TIGR00360">
    <property type="entry name" value="ComEC_N-term"/>
    <property type="match status" value="1"/>
</dbReference>
<evidence type="ECO:0000259" key="8">
    <source>
        <dbReference type="SMART" id="SM00849"/>
    </source>
</evidence>
<evidence type="ECO:0000256" key="6">
    <source>
        <dbReference type="SAM" id="MobiDB-lite"/>
    </source>
</evidence>
<dbReference type="InterPro" id="IPR004477">
    <property type="entry name" value="ComEC_N"/>
</dbReference>
<dbReference type="NCBIfam" id="TIGR00361">
    <property type="entry name" value="ComEC_Rec2"/>
    <property type="match status" value="1"/>
</dbReference>
<evidence type="ECO:0000256" key="4">
    <source>
        <dbReference type="ARBA" id="ARBA00022989"/>
    </source>
</evidence>
<feature type="transmembrane region" description="Helical" evidence="7">
    <location>
        <begin position="47"/>
        <end position="66"/>
    </location>
</feature>
<proteinExistence type="predicted"/>
<feature type="region of interest" description="Disordered" evidence="6">
    <location>
        <begin position="758"/>
        <end position="795"/>
    </location>
</feature>
<dbReference type="InterPro" id="IPR035681">
    <property type="entry name" value="ComA-like_MBL"/>
</dbReference>
<dbReference type="Pfam" id="PF03772">
    <property type="entry name" value="Competence"/>
    <property type="match status" value="1"/>
</dbReference>
<dbReference type="InterPro" id="IPR001279">
    <property type="entry name" value="Metallo-B-lactamas"/>
</dbReference>
<dbReference type="RefSeq" id="WP_220379104.1">
    <property type="nucleotide sequence ID" value="NZ_CP080544.1"/>
</dbReference>
<feature type="transmembrane region" description="Helical" evidence="7">
    <location>
        <begin position="239"/>
        <end position="264"/>
    </location>
</feature>
<gene>
    <name evidence="9" type="ORF">H8L67_06810</name>
</gene>
<name>A0ABX8WL22_9GAMM</name>
<dbReference type="Proteomes" id="UP000824755">
    <property type="component" value="Chromosome"/>
</dbReference>
<evidence type="ECO:0000313" key="9">
    <source>
        <dbReference type="EMBL" id="QYR52317.1"/>
    </source>
</evidence>
<dbReference type="InterPro" id="IPR052159">
    <property type="entry name" value="Competence_DNA_uptake"/>
</dbReference>
<keyword evidence="4 7" id="KW-1133">Transmembrane helix</keyword>
<accession>A0ABX8WL22</accession>
<evidence type="ECO:0000256" key="7">
    <source>
        <dbReference type="SAM" id="Phobius"/>
    </source>
</evidence>
<comment type="subcellular location">
    <subcellularLocation>
        <location evidence="1">Cell membrane</location>
        <topology evidence="1">Multi-pass membrane protein</topology>
    </subcellularLocation>
</comment>
<feature type="transmembrane region" description="Helical" evidence="7">
    <location>
        <begin position="401"/>
        <end position="421"/>
    </location>
</feature>
<dbReference type="EMBL" id="CP080544">
    <property type="protein sequence ID" value="QYR52317.1"/>
    <property type="molecule type" value="Genomic_DNA"/>
</dbReference>
<feature type="transmembrane region" description="Helical" evidence="7">
    <location>
        <begin position="276"/>
        <end position="297"/>
    </location>
</feature>
<dbReference type="InterPro" id="IPR004797">
    <property type="entry name" value="Competence_ComEC/Rec2"/>
</dbReference>
<feature type="transmembrane region" description="Helical" evidence="7">
    <location>
        <begin position="318"/>
        <end position="335"/>
    </location>
</feature>
<sequence>MPILGPLATAGLLAGALICLFLVGAMPTALAVCIALFGALLWLMPTRAFWLGACFFGFGYAALHVASVQTSWLPSALEGKPLPVQGRVLDLPVQEDGRRSFLFLVAEDAETPGLRGKVIRLGWYGKPGESLPDVQAGSRWSFTVKLKRPHGLRNPGSLDAERNAFANRVVATGVVVGKRKRERIDAGAGINAMRDSLGLAIADIDHPAAKFIRALAVGDTRAIEDADWRILRANGLTHLIAISGSHVSMAAFLGLALGGLLWRLCPALGLLMPRKVAAPLCGALVAIGYTLLAGGEVPTVRTLLMMWCVVGALLLRRRLGLVTALSAAVIALVVVDPLNLLRPGFWLSFMGVAWLAWCLQGVKQNFVKEMLSAQGIATLGLLPLCVLFFGQTSWVAPLANIIAVPLWGLVIVPLSIAGVALNAISPPLAHASWWMAAGLFDMAWPVFVRMAQWPGAQIDIAEATPWAVALASIGALWLLMPRGVPLRLLSFGLWMPLIAPAVPRAEPDGLLVTFIDVGQGLSVLVQTRTHTMLYDAGPKGQVAYGRDEKSTAGFDAGEKVVVPALHALGVKSLNLMMLSHGDADHAGGAAAVDAAFHPNDIQAPHGTPLPHSAECQRGNRWTWDQVHFEVLAPVPNMPYAGNASSCVLKIISKYGSVLLTGDVEAAGEAGMIAHDRAALRADVVSMPHHGSNTSSTYPFVRAVAARYVVASSGYRNLFKHPRERVWRRWIDAGTQPVNTPASGAVGFAFTREGIEMRDERSRRRRVWDPMEGDGVNGGSGLSYGQRGSPIPPYPR</sequence>
<evidence type="ECO:0000256" key="2">
    <source>
        <dbReference type="ARBA" id="ARBA00022475"/>
    </source>
</evidence>
<keyword evidence="3 7" id="KW-0812">Transmembrane</keyword>
<evidence type="ECO:0000256" key="5">
    <source>
        <dbReference type="ARBA" id="ARBA00023136"/>
    </source>
</evidence>
<evidence type="ECO:0000256" key="3">
    <source>
        <dbReference type="ARBA" id="ARBA00022692"/>
    </source>
</evidence>